<protein>
    <submittedName>
        <fullName evidence="1">Uncharacterized protein</fullName>
    </submittedName>
</protein>
<reference evidence="1 2" key="1">
    <citation type="submission" date="2018-11" db="EMBL/GenBank/DDBJ databases">
        <authorList>
            <consortium name="Pathogen Informatics"/>
        </authorList>
    </citation>
    <scope>NUCLEOTIDE SEQUENCE [LARGE SCALE GENOMIC DNA]</scope>
    <source>
        <strain>Denwood</strain>
        <strain evidence="2">Zambia</strain>
    </source>
</reference>
<dbReference type="Proteomes" id="UP000269396">
    <property type="component" value="Unassembled WGS sequence"/>
</dbReference>
<dbReference type="EMBL" id="UZAL01028075">
    <property type="protein sequence ID" value="VDP38248.1"/>
    <property type="molecule type" value="Genomic_DNA"/>
</dbReference>
<sequence length="54" mass="6379">MSTFITINIESSNRFQCSFRHTNRAEVQNESFEPAELHTDQCSPFVSFYNDHHK</sequence>
<evidence type="ECO:0000313" key="1">
    <source>
        <dbReference type="EMBL" id="VDP38248.1"/>
    </source>
</evidence>
<evidence type="ECO:0000313" key="2">
    <source>
        <dbReference type="Proteomes" id="UP000269396"/>
    </source>
</evidence>
<organism evidence="1 2">
    <name type="scientific">Schistosoma mattheei</name>
    <dbReference type="NCBI Taxonomy" id="31246"/>
    <lineage>
        <taxon>Eukaryota</taxon>
        <taxon>Metazoa</taxon>
        <taxon>Spiralia</taxon>
        <taxon>Lophotrochozoa</taxon>
        <taxon>Platyhelminthes</taxon>
        <taxon>Trematoda</taxon>
        <taxon>Digenea</taxon>
        <taxon>Strigeidida</taxon>
        <taxon>Schistosomatoidea</taxon>
        <taxon>Schistosomatidae</taxon>
        <taxon>Schistosoma</taxon>
    </lineage>
</organism>
<name>A0A183NYP7_9TREM</name>
<accession>A0A183NYP7</accession>
<proteinExistence type="predicted"/>
<keyword evidence="2" id="KW-1185">Reference proteome</keyword>
<dbReference type="AlphaFoldDB" id="A0A183NYP7"/>
<gene>
    <name evidence="1" type="ORF">SMTD_LOCUS7233</name>
</gene>